<reference evidence="1" key="1">
    <citation type="journal article" date="2020" name="Cell">
        <title>Large-Scale Comparative Analyses of Tick Genomes Elucidate Their Genetic Diversity and Vector Capacities.</title>
        <authorList>
            <consortium name="Tick Genome and Microbiome Consortium (TIGMIC)"/>
            <person name="Jia N."/>
            <person name="Wang J."/>
            <person name="Shi W."/>
            <person name="Du L."/>
            <person name="Sun Y."/>
            <person name="Zhan W."/>
            <person name="Jiang J.F."/>
            <person name="Wang Q."/>
            <person name="Zhang B."/>
            <person name="Ji P."/>
            <person name="Bell-Sakyi L."/>
            <person name="Cui X.M."/>
            <person name="Yuan T.T."/>
            <person name="Jiang B.G."/>
            <person name="Yang W.F."/>
            <person name="Lam T.T."/>
            <person name="Chang Q.C."/>
            <person name="Ding S.J."/>
            <person name="Wang X.J."/>
            <person name="Zhu J.G."/>
            <person name="Ruan X.D."/>
            <person name="Zhao L."/>
            <person name="Wei J.T."/>
            <person name="Ye R.Z."/>
            <person name="Que T.C."/>
            <person name="Du C.H."/>
            <person name="Zhou Y.H."/>
            <person name="Cheng J.X."/>
            <person name="Dai P.F."/>
            <person name="Guo W.B."/>
            <person name="Han X.H."/>
            <person name="Huang E.J."/>
            <person name="Li L.F."/>
            <person name="Wei W."/>
            <person name="Gao Y.C."/>
            <person name="Liu J.Z."/>
            <person name="Shao H.Z."/>
            <person name="Wang X."/>
            <person name="Wang C.C."/>
            <person name="Yang T.C."/>
            <person name="Huo Q.B."/>
            <person name="Li W."/>
            <person name="Chen H.Y."/>
            <person name="Chen S.E."/>
            <person name="Zhou L.G."/>
            <person name="Ni X.B."/>
            <person name="Tian J.H."/>
            <person name="Sheng Y."/>
            <person name="Liu T."/>
            <person name="Pan Y.S."/>
            <person name="Xia L.Y."/>
            <person name="Li J."/>
            <person name="Zhao F."/>
            <person name="Cao W.C."/>
        </authorList>
    </citation>
    <scope>NUCLEOTIDE SEQUENCE</scope>
    <source>
        <strain evidence="1">Rmic-2018</strain>
    </source>
</reference>
<dbReference type="AlphaFoldDB" id="A0A9J6EJ77"/>
<sequence>MTFTSIFAMPLTDSFYSALRTELEGTTELKLEMETQGTVAASQVVVFNEVPKTVSDQMRIQWERSDCLALSWCVLLSNPCSGYIAAFHDPAYATAGTDDQTSAATFEEEHPILHFPALFHAPAVPMGVGPLVDELHNSLLRRRADDSRFITELRVSMRCRIPERETAHNNERKAPTPGEEKCCASLYSDLPPHKRHGAICPELFLYIQSSTNTPHGCLVLV</sequence>
<protein>
    <submittedName>
        <fullName evidence="1">Uncharacterized protein</fullName>
    </submittedName>
</protein>
<organism evidence="1 2">
    <name type="scientific">Rhipicephalus microplus</name>
    <name type="common">Cattle tick</name>
    <name type="synonym">Boophilus microplus</name>
    <dbReference type="NCBI Taxonomy" id="6941"/>
    <lineage>
        <taxon>Eukaryota</taxon>
        <taxon>Metazoa</taxon>
        <taxon>Ecdysozoa</taxon>
        <taxon>Arthropoda</taxon>
        <taxon>Chelicerata</taxon>
        <taxon>Arachnida</taxon>
        <taxon>Acari</taxon>
        <taxon>Parasitiformes</taxon>
        <taxon>Ixodida</taxon>
        <taxon>Ixodoidea</taxon>
        <taxon>Ixodidae</taxon>
        <taxon>Rhipicephalinae</taxon>
        <taxon>Rhipicephalus</taxon>
        <taxon>Boophilus</taxon>
    </lineage>
</organism>
<keyword evidence="2" id="KW-1185">Reference proteome</keyword>
<dbReference type="Proteomes" id="UP000821866">
    <property type="component" value="Chromosome 2"/>
</dbReference>
<reference evidence="1" key="2">
    <citation type="submission" date="2021-09" db="EMBL/GenBank/DDBJ databases">
        <authorList>
            <person name="Jia N."/>
            <person name="Wang J."/>
            <person name="Shi W."/>
            <person name="Du L."/>
            <person name="Sun Y."/>
            <person name="Zhan W."/>
            <person name="Jiang J."/>
            <person name="Wang Q."/>
            <person name="Zhang B."/>
            <person name="Ji P."/>
            <person name="Sakyi L.B."/>
            <person name="Cui X."/>
            <person name="Yuan T."/>
            <person name="Jiang B."/>
            <person name="Yang W."/>
            <person name="Lam T.T.-Y."/>
            <person name="Chang Q."/>
            <person name="Ding S."/>
            <person name="Wang X."/>
            <person name="Zhu J."/>
            <person name="Ruan X."/>
            <person name="Zhao L."/>
            <person name="Wei J."/>
            <person name="Que T."/>
            <person name="Du C."/>
            <person name="Cheng J."/>
            <person name="Dai P."/>
            <person name="Han X."/>
            <person name="Huang E."/>
            <person name="Gao Y."/>
            <person name="Liu J."/>
            <person name="Shao H."/>
            <person name="Ye R."/>
            <person name="Li L."/>
            <person name="Wei W."/>
            <person name="Wang X."/>
            <person name="Wang C."/>
            <person name="Huo Q."/>
            <person name="Li W."/>
            <person name="Guo W."/>
            <person name="Chen H."/>
            <person name="Chen S."/>
            <person name="Zhou L."/>
            <person name="Zhou L."/>
            <person name="Ni X."/>
            <person name="Tian J."/>
            <person name="Zhou Y."/>
            <person name="Sheng Y."/>
            <person name="Liu T."/>
            <person name="Pan Y."/>
            <person name="Xia L."/>
            <person name="Li J."/>
            <person name="Zhao F."/>
            <person name="Cao W."/>
        </authorList>
    </citation>
    <scope>NUCLEOTIDE SEQUENCE</scope>
    <source>
        <strain evidence="1">Rmic-2018</strain>
        <tissue evidence="1">Larvae</tissue>
    </source>
</reference>
<proteinExistence type="predicted"/>
<evidence type="ECO:0000313" key="2">
    <source>
        <dbReference type="Proteomes" id="UP000821866"/>
    </source>
</evidence>
<gene>
    <name evidence="1" type="ORF">HPB51_025496</name>
</gene>
<dbReference type="EMBL" id="JABSTU010000004">
    <property type="protein sequence ID" value="KAH8034539.1"/>
    <property type="molecule type" value="Genomic_DNA"/>
</dbReference>
<name>A0A9J6EJ77_RHIMP</name>
<accession>A0A9J6EJ77</accession>
<evidence type="ECO:0000313" key="1">
    <source>
        <dbReference type="EMBL" id="KAH8034539.1"/>
    </source>
</evidence>
<comment type="caution">
    <text evidence="1">The sequence shown here is derived from an EMBL/GenBank/DDBJ whole genome shotgun (WGS) entry which is preliminary data.</text>
</comment>